<dbReference type="AlphaFoldDB" id="E1YK25"/>
<reference evidence="2" key="1">
    <citation type="journal article" date="2011" name="Environ. Microbiol.">
        <title>Genomic insights into the metabolic potential of the polycyclic aromatic hydrocarbon degrading sulfate-reducing Deltaproteobacterium N47.</title>
        <authorList>
            <person name="Bergmann F."/>
            <person name="Selesi D."/>
            <person name="Weinmaier T."/>
            <person name="Tischler P."/>
            <person name="Rattei T."/>
            <person name="Meckenstock R.U."/>
        </authorList>
    </citation>
    <scope>NUCLEOTIDE SEQUENCE</scope>
</reference>
<evidence type="ECO:0000313" key="2">
    <source>
        <dbReference type="EMBL" id="CBX31629.1"/>
    </source>
</evidence>
<sequence length="260" mass="28485">MKSKYFMVLNLMISALAVVLFAKPSMAYYTIFEYEPTSYVNKAEIYGSQGMLSANYGAPANASISLNSNYWTQNRRGSDMVIENNYNNDPAGVHSRLSVSMDGLSIGMINVSPGFIIGSASSFAKYALMITGGSGSLDADILINPVKDTYGNNLSQKIELANSSGQNIFSWKDGDPTGFKTISLNFNEPFYISAFSDVSIFETMGGVFNYESILTFDLDIIQTTAVPVPSTVFLFIPGLMGLFGLKKWDLLKNMTTHLQK</sequence>
<keyword evidence="1" id="KW-0812">Transmembrane</keyword>
<feature type="transmembrane region" description="Helical" evidence="1">
    <location>
        <begin position="226"/>
        <end position="245"/>
    </location>
</feature>
<proteinExistence type="predicted"/>
<keyword evidence="1" id="KW-1133">Transmembrane helix</keyword>
<dbReference type="EMBL" id="FR695877">
    <property type="protein sequence ID" value="CBX31629.1"/>
    <property type="molecule type" value="Genomic_DNA"/>
</dbReference>
<organism evidence="2">
    <name type="scientific">uncultured Desulfobacterium sp</name>
    <dbReference type="NCBI Taxonomy" id="201089"/>
    <lineage>
        <taxon>Bacteria</taxon>
        <taxon>Pseudomonadati</taxon>
        <taxon>Thermodesulfobacteriota</taxon>
        <taxon>Desulfobacteria</taxon>
        <taxon>Desulfobacterales</taxon>
        <taxon>Desulfobacteriaceae</taxon>
        <taxon>Desulfobacterium</taxon>
        <taxon>environmental samples</taxon>
    </lineage>
</organism>
<name>E1YK25_9BACT</name>
<evidence type="ECO:0000256" key="1">
    <source>
        <dbReference type="SAM" id="Phobius"/>
    </source>
</evidence>
<keyword evidence="1" id="KW-0472">Membrane</keyword>
<gene>
    <name evidence="2" type="ORF">N47_E51410</name>
</gene>
<accession>E1YK25</accession>
<protein>
    <recommendedName>
        <fullName evidence="3">PEP-CTERM protein-sorting domain-containing protein</fullName>
    </recommendedName>
</protein>
<evidence type="ECO:0008006" key="3">
    <source>
        <dbReference type="Google" id="ProtNLM"/>
    </source>
</evidence>